<dbReference type="Proteomes" id="UP001499909">
    <property type="component" value="Unassembled WGS sequence"/>
</dbReference>
<evidence type="ECO:0000313" key="4">
    <source>
        <dbReference type="Proteomes" id="UP001499909"/>
    </source>
</evidence>
<reference evidence="4" key="1">
    <citation type="journal article" date="2019" name="Int. J. Syst. Evol. Microbiol.">
        <title>The Global Catalogue of Microorganisms (GCM) 10K type strain sequencing project: providing services to taxonomists for standard genome sequencing and annotation.</title>
        <authorList>
            <consortium name="The Broad Institute Genomics Platform"/>
            <consortium name="The Broad Institute Genome Sequencing Center for Infectious Disease"/>
            <person name="Wu L."/>
            <person name="Ma J."/>
        </authorList>
    </citation>
    <scope>NUCLEOTIDE SEQUENCE [LARGE SCALE GENOMIC DNA]</scope>
    <source>
        <strain evidence="4">JCM 17214</strain>
    </source>
</reference>
<evidence type="ECO:0008006" key="5">
    <source>
        <dbReference type="Google" id="ProtNLM"/>
    </source>
</evidence>
<dbReference type="InterPro" id="IPR013783">
    <property type="entry name" value="Ig-like_fold"/>
</dbReference>
<protein>
    <recommendedName>
        <fullName evidence="5">Secretion system C-terminal sorting domain-containing protein</fullName>
    </recommendedName>
</protein>
<dbReference type="Pfam" id="PF19076">
    <property type="entry name" value="CshA_repeat"/>
    <property type="match status" value="1"/>
</dbReference>
<evidence type="ECO:0000313" key="3">
    <source>
        <dbReference type="EMBL" id="GAA3935863.1"/>
    </source>
</evidence>
<comment type="caution">
    <text evidence="3">The sequence shown here is derived from an EMBL/GenBank/DDBJ whole genome shotgun (WGS) entry which is preliminary data.</text>
</comment>
<gene>
    <name evidence="3" type="ORF">GCM10022406_20240</name>
</gene>
<sequence>MTAAAVALLTPALAQTPAFPRNEAFKGSSASNFTFGGAARLTGTGGTNDPVGAGYLRLTDAVINQAGYVIDNVGFPSSAGFTISFEFFSYGGTTPGADGFSVFLVDAVQPTGGFKIGATGGSLGYAQKTVAPLADGVTNGYIGIGIDEFGNYSNSSEGRSGGSAVVDANGRVANGIAIRGAGNGSAATDYPYLTGTQPGDLDFTLDVNGVRSQPGNADYRRAFIDVVPTTLGAITTYRISVRIQHGPTIRTAIDNFIVPTPPQNLRLGFSGSTGGSTNIHEIRNLNIVQVPFANTDLATTVYNQPVTVAVLNNDIAPGSSIEPSSVDLDPNTVGQQTSLNVPGKGSFTVNALGVVTFTPSGTFAGTVVAPYTMQSILGADYTSSPANMRITVNGADVAASISGPATTAPGQLVTYNMTTVNQGSVTALDVVPKLLLPINLPSTDVTANNGLYDPLSGWVTFATLPSLASGAPAVANAVTFTVPANAPASMTSQATANSLVPDPLLANNTASLVTAVGAPLPVELVNFTARAVRNDALLNWQTASEKNNDHFEVERSIDAVRFERLGSVQGQGTTGRRTEYEYRDANVAQLTRKPVYYRLRQVDSDGQSSYGPTRAVQFAANARLDVSVYPNPNPHLATTTLDLTGVAAGAYEVQLTDLRGRLLRQLTLAGAQQHPLAVQDLAPGVYMVRLQGPAGSITLPFVYN</sequence>
<organism evidence="3 4">
    <name type="scientific">Hymenobacter algoricola</name>
    <dbReference type="NCBI Taxonomy" id="486267"/>
    <lineage>
        <taxon>Bacteria</taxon>
        <taxon>Pseudomonadati</taxon>
        <taxon>Bacteroidota</taxon>
        <taxon>Cytophagia</taxon>
        <taxon>Cytophagales</taxon>
        <taxon>Hymenobacteraceae</taxon>
        <taxon>Hymenobacter</taxon>
    </lineage>
</organism>
<name>A0ABP7N3A5_9BACT</name>
<dbReference type="Gene3D" id="2.60.120.200">
    <property type="match status" value="1"/>
</dbReference>
<dbReference type="SUPFAM" id="SSF49899">
    <property type="entry name" value="Concanavalin A-like lectins/glucanases"/>
    <property type="match status" value="1"/>
</dbReference>
<proteinExistence type="predicted"/>
<evidence type="ECO:0000259" key="2">
    <source>
        <dbReference type="Pfam" id="PF19076"/>
    </source>
</evidence>
<feature type="domain" description="CshA" evidence="2">
    <location>
        <begin position="291"/>
        <end position="367"/>
    </location>
</feature>
<dbReference type="InterPro" id="IPR013320">
    <property type="entry name" value="ConA-like_dom_sf"/>
</dbReference>
<dbReference type="Gene3D" id="2.60.40.10">
    <property type="entry name" value="Immunoglobulins"/>
    <property type="match status" value="2"/>
</dbReference>
<accession>A0ABP7N3A5</accession>
<dbReference type="NCBIfam" id="TIGR04183">
    <property type="entry name" value="Por_Secre_tail"/>
    <property type="match status" value="1"/>
</dbReference>
<evidence type="ECO:0000259" key="1">
    <source>
        <dbReference type="Pfam" id="PF01345"/>
    </source>
</evidence>
<dbReference type="InterPro" id="IPR026444">
    <property type="entry name" value="Secre_tail"/>
</dbReference>
<dbReference type="EMBL" id="BAABDH010000036">
    <property type="protein sequence ID" value="GAA3935863.1"/>
    <property type="molecule type" value="Genomic_DNA"/>
</dbReference>
<dbReference type="InterPro" id="IPR026395">
    <property type="entry name" value="CshA_fibril"/>
</dbReference>
<dbReference type="InterPro" id="IPR001434">
    <property type="entry name" value="OmcB-like_DUF11"/>
</dbReference>
<dbReference type="Pfam" id="PF01345">
    <property type="entry name" value="DUF11"/>
    <property type="match status" value="1"/>
</dbReference>
<feature type="domain" description="DUF11" evidence="1">
    <location>
        <begin position="404"/>
        <end position="512"/>
    </location>
</feature>
<keyword evidence="4" id="KW-1185">Reference proteome</keyword>